<dbReference type="Gene3D" id="1.10.10.10">
    <property type="entry name" value="Winged helix-like DNA-binding domain superfamily/Winged helix DNA-binding domain"/>
    <property type="match status" value="1"/>
</dbReference>
<dbReference type="Pfam" id="PF23598">
    <property type="entry name" value="LRR_14"/>
    <property type="match status" value="1"/>
</dbReference>
<feature type="domain" description="NB-ARC" evidence="7">
    <location>
        <begin position="156"/>
        <end position="326"/>
    </location>
</feature>
<gene>
    <name evidence="11" type="ORF">DCAR_0205501</name>
</gene>
<sequence>MAEAIVSIVMGRLADLLIEKPQILNEVSDEIQLAVTELMRIKTFLPDADSRMDVERIRILLRDVRELAYDAEHAVETFVIKASSTKKPFQWMNRGKFSRKMKDIQKKMSIFFDLFSDYNIRPTSESSTSSNRESGKLKRFHSFTTPEPEIFVGFHDDVECLVRHLVNESDDSYPLISICGMGGLGKTTLAQKIYNHSAIKTHFAGLAWVSISRKWQTDRVLQRILICLVPENKNSILNMETDKLVEYMLQIQERKKCLIVLDDIWSTHDWNALKAAFPAGKSISRLMLTSRNAEVADYVNLNGYIHKPKCLSPEQSWELLKLKALHTGNCLDITRDVKRMEKLGREMVEHCAGLPLAIVVLGGILVTKPSLIEWEKVYRDSKSSLKAGKGLGEAYQREILSFLIWSYNDLPPQLKPCFLYLSKFSEDESIDIETLYQLWIAEGMILSSDKREGETMIQVAESYMGELVHRSMVQVRFNDVESSLTKFESCSLHDLMRDMSLIQAKAEDFFEVIHFQSGNEFHLKSTTESRSASTRVVIRLDEEYSSKEANYYFTKKRNQKCYRSILLLCEFGARSLPRALGLHFANFRFLKVFSVENYTNFSGAFSHFNVGRALGSLVYLRYLSVRGSNLSVFPSLQKLVLLQTLKLDISDKIYVLPWLSRDVLVKMDCLRHLYLPKFKVDVLGRKSKLRFNGLSKLETLENFDTSWCEVKDLRELINLRKLTVTVRGSCDILEEMMKNLDDVASSASSCLRFLGVTIVYCDIELNNDLTILKQLVYAENLNLRELKIYGCIPEVGLIFPLHVSTICITTLNLGESYLEEDPMPILEMLPVLSVLRMYRDTYVGKEMVCSATGFPKLTVLILHEFTNLEKWRVEEGSMPILSYLIIASCNKLEEFPGGLVFLKSLQISQMPQDFNDRLKRQDGEEGPDFHKISHVGRLIIDDQGYI</sequence>
<dbReference type="InterPro" id="IPR002182">
    <property type="entry name" value="NB-ARC"/>
</dbReference>
<dbReference type="Pfam" id="PF00931">
    <property type="entry name" value="NB-ARC"/>
    <property type="match status" value="1"/>
</dbReference>
<dbReference type="Gene3D" id="3.80.10.10">
    <property type="entry name" value="Ribonuclease Inhibitor"/>
    <property type="match status" value="1"/>
</dbReference>
<dbReference type="Gene3D" id="3.40.50.300">
    <property type="entry name" value="P-loop containing nucleotide triphosphate hydrolases"/>
    <property type="match status" value="1"/>
</dbReference>
<dbReference type="SUPFAM" id="SSF52540">
    <property type="entry name" value="P-loop containing nucleoside triphosphate hydrolases"/>
    <property type="match status" value="1"/>
</dbReference>
<dbReference type="KEGG" id="dcr:108208587"/>
<dbReference type="GO" id="GO:0043531">
    <property type="term" value="F:ADP binding"/>
    <property type="evidence" value="ECO:0007669"/>
    <property type="project" value="InterPro"/>
</dbReference>
<keyword evidence="4" id="KW-0547">Nucleotide-binding</keyword>
<evidence type="ECO:0000313" key="12">
    <source>
        <dbReference type="Proteomes" id="UP000077755"/>
    </source>
</evidence>
<evidence type="ECO:0000259" key="10">
    <source>
        <dbReference type="Pfam" id="PF23598"/>
    </source>
</evidence>
<dbReference type="InterPro" id="IPR038005">
    <property type="entry name" value="RX-like_CC"/>
</dbReference>
<evidence type="ECO:0000259" key="9">
    <source>
        <dbReference type="Pfam" id="PF23559"/>
    </source>
</evidence>
<name>A0AAF0WAE6_DAUCS</name>
<dbReference type="FunFam" id="1.10.8.430:FF:000003">
    <property type="entry name" value="Probable disease resistance protein At5g66910"/>
    <property type="match status" value="1"/>
</dbReference>
<evidence type="ECO:0000259" key="7">
    <source>
        <dbReference type="Pfam" id="PF00931"/>
    </source>
</evidence>
<reference evidence="11" key="2">
    <citation type="submission" date="2022-03" db="EMBL/GenBank/DDBJ databases">
        <title>Draft title - Genomic analysis of global carrot germplasm unveils the trajectory of domestication and the origin of high carotenoid orange carrot.</title>
        <authorList>
            <person name="Iorizzo M."/>
            <person name="Ellison S."/>
            <person name="Senalik D."/>
            <person name="Macko-Podgorni A."/>
            <person name="Grzebelus D."/>
            <person name="Bostan H."/>
            <person name="Rolling W."/>
            <person name="Curaba J."/>
            <person name="Simon P."/>
        </authorList>
    </citation>
    <scope>NUCLEOTIDE SEQUENCE</scope>
    <source>
        <tissue evidence="11">Leaf</tissue>
    </source>
</reference>
<dbReference type="Gene3D" id="1.10.8.430">
    <property type="entry name" value="Helical domain of apoptotic protease-activating factors"/>
    <property type="match status" value="1"/>
</dbReference>
<dbReference type="CDD" id="cd14798">
    <property type="entry name" value="RX-CC_like"/>
    <property type="match status" value="1"/>
</dbReference>
<evidence type="ECO:0000313" key="11">
    <source>
        <dbReference type="EMBL" id="WOG86300.1"/>
    </source>
</evidence>
<dbReference type="InterPro" id="IPR032675">
    <property type="entry name" value="LRR_dom_sf"/>
</dbReference>
<comment type="similarity">
    <text evidence="1">Belongs to the disease resistance NB-LRR family.</text>
</comment>
<evidence type="ECO:0000256" key="6">
    <source>
        <dbReference type="ARBA" id="ARBA00022840"/>
    </source>
</evidence>
<dbReference type="InterPro" id="IPR041118">
    <property type="entry name" value="Rx_N"/>
</dbReference>
<accession>A0AAF0WAE6</accession>
<dbReference type="AlphaFoldDB" id="A0AAF0WAE6"/>
<evidence type="ECO:0000256" key="5">
    <source>
        <dbReference type="ARBA" id="ARBA00022821"/>
    </source>
</evidence>
<keyword evidence="6" id="KW-0067">ATP-binding</keyword>
<dbReference type="InterPro" id="IPR036388">
    <property type="entry name" value="WH-like_DNA-bd_sf"/>
</dbReference>
<evidence type="ECO:0000256" key="3">
    <source>
        <dbReference type="ARBA" id="ARBA00022737"/>
    </source>
</evidence>
<evidence type="ECO:0000256" key="1">
    <source>
        <dbReference type="ARBA" id="ARBA00008894"/>
    </source>
</evidence>
<dbReference type="InterPro" id="IPR027417">
    <property type="entry name" value="P-loop_NTPase"/>
</dbReference>
<evidence type="ECO:0000259" key="8">
    <source>
        <dbReference type="Pfam" id="PF18052"/>
    </source>
</evidence>
<dbReference type="PRINTS" id="PR00364">
    <property type="entry name" value="DISEASERSIST"/>
</dbReference>
<proteinExistence type="inferred from homology"/>
<dbReference type="SUPFAM" id="SSF52058">
    <property type="entry name" value="L domain-like"/>
    <property type="match status" value="1"/>
</dbReference>
<dbReference type="GO" id="GO:0098542">
    <property type="term" value="P:defense response to other organism"/>
    <property type="evidence" value="ECO:0007669"/>
    <property type="project" value="TreeGrafter"/>
</dbReference>
<keyword evidence="5" id="KW-0611">Plant defense</keyword>
<dbReference type="GO" id="GO:0051607">
    <property type="term" value="P:defense response to virus"/>
    <property type="evidence" value="ECO:0007669"/>
    <property type="project" value="UniProtKB-ARBA"/>
</dbReference>
<dbReference type="Gene3D" id="1.20.5.4130">
    <property type="match status" value="1"/>
</dbReference>
<keyword evidence="2" id="KW-0433">Leucine-rich repeat</keyword>
<dbReference type="InterPro" id="IPR044974">
    <property type="entry name" value="Disease_R_plants"/>
</dbReference>
<dbReference type="Pfam" id="PF23559">
    <property type="entry name" value="WHD_DRP"/>
    <property type="match status" value="1"/>
</dbReference>
<dbReference type="Proteomes" id="UP000077755">
    <property type="component" value="Chromosome 2"/>
</dbReference>
<feature type="domain" description="Disease resistance N-terminal" evidence="8">
    <location>
        <begin position="5"/>
        <end position="93"/>
    </location>
</feature>
<organism evidence="11 12">
    <name type="scientific">Daucus carota subsp. sativus</name>
    <name type="common">Carrot</name>
    <dbReference type="NCBI Taxonomy" id="79200"/>
    <lineage>
        <taxon>Eukaryota</taxon>
        <taxon>Viridiplantae</taxon>
        <taxon>Streptophyta</taxon>
        <taxon>Embryophyta</taxon>
        <taxon>Tracheophyta</taxon>
        <taxon>Spermatophyta</taxon>
        <taxon>Magnoliopsida</taxon>
        <taxon>eudicotyledons</taxon>
        <taxon>Gunneridae</taxon>
        <taxon>Pentapetalae</taxon>
        <taxon>asterids</taxon>
        <taxon>campanulids</taxon>
        <taxon>Apiales</taxon>
        <taxon>Apiaceae</taxon>
        <taxon>Apioideae</taxon>
        <taxon>Scandiceae</taxon>
        <taxon>Daucinae</taxon>
        <taxon>Daucus</taxon>
        <taxon>Daucus sect. Daucus</taxon>
    </lineage>
</organism>
<dbReference type="InterPro" id="IPR055414">
    <property type="entry name" value="LRR_R13L4/SHOC2-like"/>
</dbReference>
<dbReference type="FunFam" id="3.40.50.300:FF:001091">
    <property type="entry name" value="Probable disease resistance protein At1g61300"/>
    <property type="match status" value="1"/>
</dbReference>
<dbReference type="InterPro" id="IPR058922">
    <property type="entry name" value="WHD_DRP"/>
</dbReference>
<dbReference type="InterPro" id="IPR042197">
    <property type="entry name" value="Apaf_helical"/>
</dbReference>
<evidence type="ECO:0008006" key="13">
    <source>
        <dbReference type="Google" id="ProtNLM"/>
    </source>
</evidence>
<dbReference type="PANTHER" id="PTHR23155:SF1185">
    <property type="entry name" value="DISEASE RESISTANCE RPP8-LIKE PROTEIN 3-RELATED"/>
    <property type="match status" value="1"/>
</dbReference>
<keyword evidence="3" id="KW-0677">Repeat</keyword>
<keyword evidence="12" id="KW-1185">Reference proteome</keyword>
<evidence type="ECO:0000256" key="2">
    <source>
        <dbReference type="ARBA" id="ARBA00022614"/>
    </source>
</evidence>
<dbReference type="GO" id="GO:0005524">
    <property type="term" value="F:ATP binding"/>
    <property type="evidence" value="ECO:0007669"/>
    <property type="project" value="UniProtKB-KW"/>
</dbReference>
<protein>
    <recommendedName>
        <fullName evidence="13">NB-ARC domain-containing protein</fullName>
    </recommendedName>
</protein>
<feature type="domain" description="Disease resistance protein winged helix" evidence="9">
    <location>
        <begin position="424"/>
        <end position="499"/>
    </location>
</feature>
<dbReference type="EMBL" id="CP093344">
    <property type="protein sequence ID" value="WOG86300.1"/>
    <property type="molecule type" value="Genomic_DNA"/>
</dbReference>
<dbReference type="PANTHER" id="PTHR23155">
    <property type="entry name" value="DISEASE RESISTANCE PROTEIN RP"/>
    <property type="match status" value="1"/>
</dbReference>
<dbReference type="FunFam" id="1.10.10.10:FF:000322">
    <property type="entry name" value="Probable disease resistance protein At1g63360"/>
    <property type="match status" value="1"/>
</dbReference>
<evidence type="ECO:0000256" key="4">
    <source>
        <dbReference type="ARBA" id="ARBA00022741"/>
    </source>
</evidence>
<dbReference type="Pfam" id="PF18052">
    <property type="entry name" value="Rx_N"/>
    <property type="match status" value="1"/>
</dbReference>
<feature type="domain" description="Disease resistance R13L4/SHOC-2-like LRR" evidence="10">
    <location>
        <begin position="583"/>
        <end position="906"/>
    </location>
</feature>
<reference evidence="11" key="1">
    <citation type="journal article" date="2016" name="Nat. Genet.">
        <title>A high-quality carrot genome assembly provides new insights into carotenoid accumulation and asterid genome evolution.</title>
        <authorList>
            <person name="Iorizzo M."/>
            <person name="Ellison S."/>
            <person name="Senalik D."/>
            <person name="Zeng P."/>
            <person name="Satapoomin P."/>
            <person name="Huang J."/>
            <person name="Bowman M."/>
            <person name="Iovene M."/>
            <person name="Sanseverino W."/>
            <person name="Cavagnaro P."/>
            <person name="Yildiz M."/>
            <person name="Macko-Podgorni A."/>
            <person name="Moranska E."/>
            <person name="Grzebelus E."/>
            <person name="Grzebelus D."/>
            <person name="Ashrafi H."/>
            <person name="Zheng Z."/>
            <person name="Cheng S."/>
            <person name="Spooner D."/>
            <person name="Van Deynze A."/>
            <person name="Simon P."/>
        </authorList>
    </citation>
    <scope>NUCLEOTIDE SEQUENCE</scope>
    <source>
        <tissue evidence="11">Leaf</tissue>
    </source>
</reference>